<dbReference type="GO" id="GO:0019005">
    <property type="term" value="C:SCF ubiquitin ligase complex"/>
    <property type="evidence" value="ECO:0007669"/>
    <property type="project" value="TreeGrafter"/>
</dbReference>
<dbReference type="CDD" id="cd22159">
    <property type="entry name" value="F-box_AtTIR1-like"/>
    <property type="match status" value="1"/>
</dbReference>
<organism evidence="2 3">
    <name type="scientific">Perilla frutescens var. hirtella</name>
    <name type="common">Perilla citriodora</name>
    <name type="synonym">Perilla setoyensis</name>
    <dbReference type="NCBI Taxonomy" id="608512"/>
    <lineage>
        <taxon>Eukaryota</taxon>
        <taxon>Viridiplantae</taxon>
        <taxon>Streptophyta</taxon>
        <taxon>Embryophyta</taxon>
        <taxon>Tracheophyta</taxon>
        <taxon>Spermatophyta</taxon>
        <taxon>Magnoliopsida</taxon>
        <taxon>eudicotyledons</taxon>
        <taxon>Gunneridae</taxon>
        <taxon>Pentapetalae</taxon>
        <taxon>asterids</taxon>
        <taxon>lamiids</taxon>
        <taxon>Lamiales</taxon>
        <taxon>Lamiaceae</taxon>
        <taxon>Nepetoideae</taxon>
        <taxon>Elsholtzieae</taxon>
        <taxon>Perilla</taxon>
    </lineage>
</organism>
<dbReference type="AlphaFoldDB" id="A0AAD4JN17"/>
<dbReference type="EMBL" id="SDAM02000019">
    <property type="protein sequence ID" value="KAH6836855.1"/>
    <property type="molecule type" value="Genomic_DNA"/>
</dbReference>
<proteinExistence type="predicted"/>
<evidence type="ECO:0000313" key="2">
    <source>
        <dbReference type="EMBL" id="KAH6836855.1"/>
    </source>
</evidence>
<dbReference type="InterPro" id="IPR036047">
    <property type="entry name" value="F-box-like_dom_sf"/>
</dbReference>
<dbReference type="Gene3D" id="3.80.10.10">
    <property type="entry name" value="Ribonuclease Inhibitor"/>
    <property type="match status" value="2"/>
</dbReference>
<feature type="domain" description="F-box/LRR-repeat protein 15-like leucin rich repeat" evidence="1">
    <location>
        <begin position="88"/>
        <end position="208"/>
    </location>
</feature>
<reference evidence="2 3" key="1">
    <citation type="journal article" date="2021" name="Nat. Commun.">
        <title>Incipient diploidization of the medicinal plant Perilla within 10,000 years.</title>
        <authorList>
            <person name="Zhang Y."/>
            <person name="Shen Q."/>
            <person name="Leng L."/>
            <person name="Zhang D."/>
            <person name="Chen S."/>
            <person name="Shi Y."/>
            <person name="Ning Z."/>
            <person name="Chen S."/>
        </authorList>
    </citation>
    <scope>NUCLEOTIDE SEQUENCE [LARGE SCALE GENOMIC DNA]</scope>
    <source>
        <strain evidence="3">cv. PC099</strain>
    </source>
</reference>
<sequence>MEHGTMNPSTHVLQLPDDCLYYIFQRLGSSSDREAFGSTCHRWLRIQSLCRRSLHFQCSFTHQTPISLSHDPISIGYFHLLRALNRFPHLQSLSLCGCTELPDSGLSLLIDYGSKLQSLRLDCCFGITDHGLSSIAMGCPSLSDLSLYRCNITDVGLETLSESCLALKDVNLSYCSRISDDGIRALSQNCQHLRAINISHCRSINGTGFQGCSRTLAYIEADSCKLEPEGIQAVFSGGGVEYLDISNLSWCIRGHGFTAIDTRFTSKLTVLNFRVCRYIDDDAIVKIARGCPLLREWNLALCHEISIVGWESIGSYCCTLERLHVNRCRNLCDRGLQALRDGCKRLQKLYLGRCCRVSSTAVEMFKLLRGDVHISDEEIMCIAPDWAF</sequence>
<dbReference type="SMART" id="SM00367">
    <property type="entry name" value="LRR_CC"/>
    <property type="match status" value="9"/>
</dbReference>
<dbReference type="SUPFAM" id="SSF52047">
    <property type="entry name" value="RNI-like"/>
    <property type="match status" value="1"/>
</dbReference>
<dbReference type="Pfam" id="PF25372">
    <property type="entry name" value="DUF7885"/>
    <property type="match status" value="1"/>
</dbReference>
<keyword evidence="3" id="KW-1185">Reference proteome</keyword>
<dbReference type="InterPro" id="IPR057207">
    <property type="entry name" value="FBXL15_LRR"/>
</dbReference>
<dbReference type="Pfam" id="PF13516">
    <property type="entry name" value="LRR_6"/>
    <property type="match status" value="1"/>
</dbReference>
<dbReference type="PANTHER" id="PTHR13318">
    <property type="entry name" value="PARTNER OF PAIRED, ISOFORM B-RELATED"/>
    <property type="match status" value="1"/>
</dbReference>
<dbReference type="InterPro" id="IPR006553">
    <property type="entry name" value="Leu-rich_rpt_Cys-con_subtyp"/>
</dbReference>
<accession>A0AAD4JN17</accession>
<name>A0AAD4JN17_PERFH</name>
<evidence type="ECO:0000313" key="3">
    <source>
        <dbReference type="Proteomes" id="UP001190926"/>
    </source>
</evidence>
<dbReference type="Proteomes" id="UP001190926">
    <property type="component" value="Unassembled WGS sequence"/>
</dbReference>
<comment type="caution">
    <text evidence="2">The sequence shown here is derived from an EMBL/GenBank/DDBJ whole genome shotgun (WGS) entry which is preliminary data.</text>
</comment>
<protein>
    <submittedName>
        <fullName evidence="2">RNI-like superfamily protein</fullName>
    </submittedName>
</protein>
<dbReference type="InterPro" id="IPR001611">
    <property type="entry name" value="Leu-rich_rpt"/>
</dbReference>
<gene>
    <name evidence="2" type="ORF">C2S53_008567</name>
</gene>
<dbReference type="SUPFAM" id="SSF81383">
    <property type="entry name" value="F-box domain"/>
    <property type="match status" value="1"/>
</dbReference>
<dbReference type="GO" id="GO:0031146">
    <property type="term" value="P:SCF-dependent proteasomal ubiquitin-dependent protein catabolic process"/>
    <property type="evidence" value="ECO:0007669"/>
    <property type="project" value="TreeGrafter"/>
</dbReference>
<dbReference type="InterPro" id="IPR032675">
    <property type="entry name" value="LRR_dom_sf"/>
</dbReference>
<evidence type="ECO:0000259" key="1">
    <source>
        <dbReference type="Pfam" id="PF25372"/>
    </source>
</evidence>